<feature type="compositionally biased region" description="Polar residues" evidence="1">
    <location>
        <begin position="351"/>
        <end position="360"/>
    </location>
</feature>
<feature type="compositionally biased region" description="Acidic residues" evidence="1">
    <location>
        <begin position="374"/>
        <end position="383"/>
    </location>
</feature>
<proteinExistence type="predicted"/>
<dbReference type="AlphaFoldDB" id="A0A4S4L4T0"/>
<comment type="caution">
    <text evidence="3">The sequence shown here is derived from an EMBL/GenBank/DDBJ whole genome shotgun (WGS) entry which is preliminary data.</text>
</comment>
<feature type="region of interest" description="Disordered" evidence="1">
    <location>
        <begin position="685"/>
        <end position="734"/>
    </location>
</feature>
<feature type="transmembrane region" description="Helical" evidence="2">
    <location>
        <begin position="140"/>
        <end position="161"/>
    </location>
</feature>
<feature type="compositionally biased region" description="Low complexity" evidence="1">
    <location>
        <begin position="869"/>
        <end position="882"/>
    </location>
</feature>
<evidence type="ECO:0000256" key="2">
    <source>
        <dbReference type="SAM" id="Phobius"/>
    </source>
</evidence>
<dbReference type="EMBL" id="SGPK01000207">
    <property type="protein sequence ID" value="THH06237.1"/>
    <property type="molecule type" value="Genomic_DNA"/>
</dbReference>
<feature type="region of interest" description="Disordered" evidence="1">
    <location>
        <begin position="268"/>
        <end position="383"/>
    </location>
</feature>
<evidence type="ECO:0000313" key="4">
    <source>
        <dbReference type="Proteomes" id="UP000308199"/>
    </source>
</evidence>
<feature type="region of interest" description="Disordered" evidence="1">
    <location>
        <begin position="860"/>
        <end position="892"/>
    </location>
</feature>
<feature type="compositionally biased region" description="Polar residues" evidence="1">
    <location>
        <begin position="317"/>
        <end position="333"/>
    </location>
</feature>
<sequence>MAQALYNEHPLDDYLRHVCCKEAGDEPERIPGAFTGGTDEYSEDLTVSCVDLAPLPSSELQRWTSSIQNIFPSPVDDFAERFKYDLISSNLLSSSVSSSPVVNHARLRVPSPECHLPGEMAIQPDAVEKSDQEFKSFTSAFILVGLAALMNQFTIAALIALTASFSLAKSRGATSAKQSYIPQVFESLENLKFSGSAWDAAVNDAITIIEGEERSSYYTPSSSASPTPLSALRISLHSTLLTTQHQCDNVRPLLAALASPSELSQLSEMYAPPSPVKPPLSLQSRPSAPSRRRVSLSENAISTSPSPQSSTSEKRQTWNGSNISGVDARTSSVLRKRDRRRSDMFALLDAQSPTRSSAVMRSTPPSPALTQVPEADEEEEEQDSLIDIPIDERDLSKDNFGTAALFLRRKRRASGAEALGLSFSRSDPSLRNSAHLSLPSSISSPRFTSFTTSRSPLSFSALQHALQGALASRRYACAHLLALRFNEDADDECYWENVRSVTALLVSTLDDSAARLNDALIEADNLSKQDGQPTPEASPEVKSKDELQDNFSPQADNGSPSRLFKLSSPSTLLISPSPSDGKSFAPTPDIITRFAAHVDAISSSLSDSKGHMLECVEGLQNVQRCVDFSPSSQGQREAQEAEEASVQSYDRLRRELGHALRECERGRLALMDIFEARRKRIQLLNEPAEEEQDDDAPSFGHLRRQATSASSRDSCDKGDLGPLTPEEGSPVVPRLPLLDENASANTIAQALDQDMDDVTQHLLLSASSSHLPPAGIEQVFEADSAAITAFTRERSKLSREERISLMKRKRDSMNGRGLAAHLEEDDERATRLGWGPGTEVVEELKDVIWKVGERRRKMMSDTLKTNAASISSVSVPESSGGPDDYDTSLCTS</sequence>
<feature type="compositionally biased region" description="Polar residues" evidence="1">
    <location>
        <begin position="549"/>
        <end position="560"/>
    </location>
</feature>
<name>A0A4S4L4T0_9AGAM</name>
<feature type="compositionally biased region" description="Low complexity" evidence="1">
    <location>
        <begin position="302"/>
        <end position="311"/>
    </location>
</feature>
<reference evidence="3 4" key="1">
    <citation type="submission" date="2019-02" db="EMBL/GenBank/DDBJ databases">
        <title>Genome sequencing of the rare red list fungi Phellinidium pouzarii.</title>
        <authorList>
            <person name="Buettner E."/>
            <person name="Kellner H."/>
        </authorList>
    </citation>
    <scope>NUCLEOTIDE SEQUENCE [LARGE SCALE GENOMIC DNA]</scope>
    <source>
        <strain evidence="3 4">DSM 108285</strain>
    </source>
</reference>
<gene>
    <name evidence="3" type="ORF">EW145_g4221</name>
</gene>
<keyword evidence="2" id="KW-1133">Transmembrane helix</keyword>
<organism evidence="3 4">
    <name type="scientific">Phellinidium pouzarii</name>
    <dbReference type="NCBI Taxonomy" id="167371"/>
    <lineage>
        <taxon>Eukaryota</taxon>
        <taxon>Fungi</taxon>
        <taxon>Dikarya</taxon>
        <taxon>Basidiomycota</taxon>
        <taxon>Agaricomycotina</taxon>
        <taxon>Agaricomycetes</taxon>
        <taxon>Hymenochaetales</taxon>
        <taxon>Hymenochaetaceae</taxon>
        <taxon>Phellinidium</taxon>
    </lineage>
</organism>
<keyword evidence="4" id="KW-1185">Reference proteome</keyword>
<feature type="compositionally biased region" description="Acidic residues" evidence="1">
    <location>
        <begin position="687"/>
        <end position="696"/>
    </location>
</feature>
<evidence type="ECO:0000313" key="3">
    <source>
        <dbReference type="EMBL" id="THH06237.1"/>
    </source>
</evidence>
<feature type="compositionally biased region" description="Low complexity" evidence="1">
    <location>
        <begin position="279"/>
        <end position="289"/>
    </location>
</feature>
<keyword evidence="2" id="KW-0812">Transmembrane</keyword>
<keyword evidence="2" id="KW-0472">Membrane</keyword>
<accession>A0A4S4L4T0</accession>
<dbReference type="Proteomes" id="UP000308199">
    <property type="component" value="Unassembled WGS sequence"/>
</dbReference>
<evidence type="ECO:0000256" key="1">
    <source>
        <dbReference type="SAM" id="MobiDB-lite"/>
    </source>
</evidence>
<evidence type="ECO:0008006" key="5">
    <source>
        <dbReference type="Google" id="ProtNLM"/>
    </source>
</evidence>
<feature type="region of interest" description="Disordered" evidence="1">
    <location>
        <begin position="524"/>
        <end position="562"/>
    </location>
</feature>
<dbReference type="OrthoDB" id="21151at2759"/>
<protein>
    <recommendedName>
        <fullName evidence="5">Myosin-binding domain-containing protein</fullName>
    </recommendedName>
</protein>